<dbReference type="Pfam" id="PF12552">
    <property type="entry name" value="DUF3741"/>
    <property type="match status" value="1"/>
</dbReference>
<feature type="compositionally biased region" description="Polar residues" evidence="1">
    <location>
        <begin position="292"/>
        <end position="308"/>
    </location>
</feature>
<feature type="region of interest" description="Disordered" evidence="1">
    <location>
        <begin position="444"/>
        <end position="472"/>
    </location>
</feature>
<evidence type="ECO:0008006" key="6">
    <source>
        <dbReference type="Google" id="ProtNLM"/>
    </source>
</evidence>
<evidence type="ECO:0000313" key="5">
    <source>
        <dbReference type="Proteomes" id="UP001165190"/>
    </source>
</evidence>
<dbReference type="Proteomes" id="UP001165190">
    <property type="component" value="Unassembled WGS sequence"/>
</dbReference>
<feature type="region of interest" description="Disordered" evidence="1">
    <location>
        <begin position="191"/>
        <end position="212"/>
    </location>
</feature>
<feature type="compositionally biased region" description="Basic and acidic residues" evidence="1">
    <location>
        <begin position="444"/>
        <end position="456"/>
    </location>
</feature>
<dbReference type="InterPro" id="IPR022212">
    <property type="entry name" value="DUF3741"/>
</dbReference>
<feature type="compositionally biased region" description="Polar residues" evidence="1">
    <location>
        <begin position="463"/>
        <end position="472"/>
    </location>
</feature>
<dbReference type="OrthoDB" id="952876at2759"/>
<feature type="region of interest" description="Disordered" evidence="1">
    <location>
        <begin position="289"/>
        <end position="313"/>
    </location>
</feature>
<feature type="region of interest" description="Disordered" evidence="1">
    <location>
        <begin position="164"/>
        <end position="183"/>
    </location>
</feature>
<feature type="domain" description="DUF4378" evidence="3">
    <location>
        <begin position="813"/>
        <end position="956"/>
    </location>
</feature>
<accession>A0A9W7MR51</accession>
<keyword evidence="5" id="KW-1185">Reference proteome</keyword>
<dbReference type="AlphaFoldDB" id="A0A9W7MR51"/>
<sequence>MDRRLPRSPALKSPMLSPKSPAIYENYKSGCAWGLIHFFDFCQAHSHGKLISDKKRTNRQAKGDGYKRNKPSLLAIEEKAAQYTDDAVDNKNVAVTSRKREVKNIIKEEMSVNHQTEKEKATCELQNQQVTPKLFGHSKEHRKASKSSKKSCRFPVRGCDAATEGCGQPSEKKVGEKSSNDSLAPVTEASYSAANTTNGGNRSCKNIGGRKHVHQKEINVRVKMNEAVEAFVNQKLVDGESLCRNEVANCSNEFIDALEVLNSNKELFVKLLQDPNSLLVKHIQDLRDSQAKKQQPRSSSKAKTSQCQPKGAEECEGSADAQMFLSKGSDMPQPSNTTAVLKCGKQNFPDKISNWPPAESPCSSRKKEKSVRPTFLSFEHMKRKLRRAMRVNKKEHHQMFLDDICRSLHDFEQFEDSDKEKIRQEIEIISASSVGNMSESFHEANRRDGVGQKDETVSGIGSEATSSTQSCHRTSNLLTVRHLNDNFHPNNHLSDMSNRGNEDFSRSQTLRTLDRLKSLPEYDLLPRFTPQRDKGHEFASPQMRFSPYNYSNVKGHEFASPQMRFSPYNYSNVDVYKWRVKKEKKSICLSSPINTFGAQPVSDDKRAENHQLEGAKKNISGNLSPPTKVLQTVYSLGDDFSWKGNETSVCPGKVMEGNHAVRCDKCESNALYVALEPNGVQNTSMAQRTEAVNLFGESEYFECSKLNSPSGDQPSFSAISVYSSTPFIQRAEISDSMSDREEQPSPISVLEQVFVEENTSSPSIVSLAAEMPAEPSCIDIEEDYATSLLECQLDLANNAGTSEDKQGSLFECIREVLQVSGLNWDELARRWHLSDQMLDISLFDNVEVWPKKFRTDRRLLFGYISEVLLEIHQCYFRCSPWISLLNLQPKPAMLSKNMVHEVLRHVDWPLLSNLPQQTLQQLVEKDLRKSGTWIDIRLDTEEAVTELVDGILEDLVFDAAI</sequence>
<proteinExistence type="predicted"/>
<feature type="compositionally biased region" description="Basic and acidic residues" evidence="1">
    <location>
        <begin position="170"/>
        <end position="179"/>
    </location>
</feature>
<dbReference type="InterPro" id="IPR025486">
    <property type="entry name" value="DUF4378"/>
</dbReference>
<feature type="compositionally biased region" description="Polar residues" evidence="1">
    <location>
        <begin position="191"/>
        <end position="204"/>
    </location>
</feature>
<evidence type="ECO:0000313" key="4">
    <source>
        <dbReference type="EMBL" id="GMJ06266.1"/>
    </source>
</evidence>
<dbReference type="Pfam" id="PF14309">
    <property type="entry name" value="DUF4378"/>
    <property type="match status" value="1"/>
</dbReference>
<dbReference type="PANTHER" id="PTHR47212">
    <property type="entry name" value="ADHESIN-LIKE PROTEIN, PUTATIVE (DUF3741)-RELATED"/>
    <property type="match status" value="1"/>
</dbReference>
<evidence type="ECO:0000259" key="3">
    <source>
        <dbReference type="Pfam" id="PF14309"/>
    </source>
</evidence>
<reference evidence="4" key="1">
    <citation type="submission" date="2023-05" db="EMBL/GenBank/DDBJ databases">
        <title>Genome and transcriptome analyses reveal genes involved in the formation of fine ridges on petal epidermal cells in Hibiscus trionum.</title>
        <authorList>
            <person name="Koshimizu S."/>
            <person name="Masuda S."/>
            <person name="Ishii T."/>
            <person name="Shirasu K."/>
            <person name="Hoshino A."/>
            <person name="Arita M."/>
        </authorList>
    </citation>
    <scope>NUCLEOTIDE SEQUENCE</scope>
    <source>
        <strain evidence="4">Hamamatsu line</strain>
    </source>
</reference>
<evidence type="ECO:0000259" key="2">
    <source>
        <dbReference type="Pfam" id="PF12552"/>
    </source>
</evidence>
<evidence type="ECO:0000256" key="1">
    <source>
        <dbReference type="SAM" id="MobiDB-lite"/>
    </source>
</evidence>
<gene>
    <name evidence="4" type="ORF">HRI_004295800</name>
</gene>
<dbReference type="PANTHER" id="PTHR47212:SF2">
    <property type="entry name" value="DUF3741 DOMAIN-CONTAINING PROTEIN"/>
    <property type="match status" value="1"/>
</dbReference>
<name>A0A9W7MR51_HIBTR</name>
<comment type="caution">
    <text evidence="4">The sequence shown here is derived from an EMBL/GenBank/DDBJ whole genome shotgun (WGS) entry which is preliminary data.</text>
</comment>
<feature type="domain" description="DUF3741" evidence="2">
    <location>
        <begin position="233"/>
        <end position="277"/>
    </location>
</feature>
<dbReference type="EMBL" id="BSYR01000045">
    <property type="protein sequence ID" value="GMJ06266.1"/>
    <property type="molecule type" value="Genomic_DNA"/>
</dbReference>
<protein>
    <recommendedName>
        <fullName evidence="6">DUF4378 domain-containing protein</fullName>
    </recommendedName>
</protein>
<organism evidence="4 5">
    <name type="scientific">Hibiscus trionum</name>
    <name type="common">Flower of an hour</name>
    <dbReference type="NCBI Taxonomy" id="183268"/>
    <lineage>
        <taxon>Eukaryota</taxon>
        <taxon>Viridiplantae</taxon>
        <taxon>Streptophyta</taxon>
        <taxon>Embryophyta</taxon>
        <taxon>Tracheophyta</taxon>
        <taxon>Spermatophyta</taxon>
        <taxon>Magnoliopsida</taxon>
        <taxon>eudicotyledons</taxon>
        <taxon>Gunneridae</taxon>
        <taxon>Pentapetalae</taxon>
        <taxon>rosids</taxon>
        <taxon>malvids</taxon>
        <taxon>Malvales</taxon>
        <taxon>Malvaceae</taxon>
        <taxon>Malvoideae</taxon>
        <taxon>Hibiscus</taxon>
    </lineage>
</organism>